<evidence type="ECO:0008006" key="3">
    <source>
        <dbReference type="Google" id="ProtNLM"/>
    </source>
</evidence>
<dbReference type="AlphaFoldDB" id="A0A2T4N060"/>
<organism evidence="1 2">
    <name type="scientific">Aeromonas veronii</name>
    <dbReference type="NCBI Taxonomy" id="654"/>
    <lineage>
        <taxon>Bacteria</taxon>
        <taxon>Pseudomonadati</taxon>
        <taxon>Pseudomonadota</taxon>
        <taxon>Gammaproteobacteria</taxon>
        <taxon>Aeromonadales</taxon>
        <taxon>Aeromonadaceae</taxon>
        <taxon>Aeromonas</taxon>
    </lineage>
</organism>
<sequence length="514" mass="59246">MWNKSDKIIELVELKYKGDGEVENGCIELTWDEIVEMFSTHDVRDKKDGLCFMPVQMKERDQWVLTEPRFNHEPTFRNEANVKSITMVVIDLDLKDSLPKAEELFKDFEYFVYSTHSYTAETPYKFRMVLALNEPVLAENWPDTFKKITMGIDADKSCGNLSRVFFYPSISVDAGIAPFFKHNKGRELNKEDIDELERKFESSLSPEERQQIKSRLASIALKNNRRHFSGDSSENELRKYKGIDYTYEGMKKRHEKNINELKSSDGRHNFALKTIAKEISTFKDKTDIFCLVLFIHRAAYEFSSKSINSGNTNQEIPEMICSAMLKYAPETELDRRQINEVVEMAARSADNGISTRNWEFQEDSKDAKAGGFDKSLLINHGNNGYSYNEIRGRNLNLMRGLINSGNVNEFAVDIFNKEIERSGEKADLNAIGQFVVFCYKNYLDKCAKVENPVAVINEQHRSIIESVCNDLSKIPHAADFTKFIKTSLLIARKSSEENNWNFPKELNQQSSLSR</sequence>
<dbReference type="RefSeq" id="WP_107684050.1">
    <property type="nucleotide sequence ID" value="NZ_PZKL01000037.1"/>
</dbReference>
<dbReference type="EMBL" id="PZKL01000037">
    <property type="protein sequence ID" value="PTH80167.1"/>
    <property type="molecule type" value="Genomic_DNA"/>
</dbReference>
<evidence type="ECO:0000313" key="2">
    <source>
        <dbReference type="Proteomes" id="UP000241986"/>
    </source>
</evidence>
<protein>
    <recommendedName>
        <fullName evidence="3">DNA primase</fullName>
    </recommendedName>
</protein>
<name>A0A2T4N060_AERVE</name>
<proteinExistence type="predicted"/>
<comment type="caution">
    <text evidence="1">The sequence shown here is derived from an EMBL/GenBank/DDBJ whole genome shotgun (WGS) entry which is preliminary data.</text>
</comment>
<gene>
    <name evidence="1" type="ORF">DAA48_16560</name>
</gene>
<accession>A0A2T4N060</accession>
<dbReference type="Proteomes" id="UP000241986">
    <property type="component" value="Unassembled WGS sequence"/>
</dbReference>
<reference evidence="1 2" key="1">
    <citation type="submission" date="2018-03" db="EMBL/GenBank/DDBJ databases">
        <title>Aeromonas veronii whole genome sequencing and analysis.</title>
        <authorList>
            <person name="Xie H."/>
            <person name="Liu T."/>
            <person name="Wang K."/>
        </authorList>
    </citation>
    <scope>NUCLEOTIDE SEQUENCE [LARGE SCALE GENOMIC DNA]</scope>
    <source>
        <strain evidence="1 2">XH.VA.1</strain>
    </source>
</reference>
<evidence type="ECO:0000313" key="1">
    <source>
        <dbReference type="EMBL" id="PTH80167.1"/>
    </source>
</evidence>